<keyword evidence="2" id="KW-1185">Reference proteome</keyword>
<accession>A0A5C6MBN5</accession>
<dbReference type="EMBL" id="SRHE01000040">
    <property type="protein sequence ID" value="TWW12140.1"/>
    <property type="molecule type" value="Genomic_DNA"/>
</dbReference>
<proteinExistence type="predicted"/>
<comment type="caution">
    <text evidence="1">The sequence shown here is derived from an EMBL/GenBank/DDBJ whole genome shotgun (WGS) entry which is preliminary data.</text>
</comment>
<reference evidence="1 2" key="1">
    <citation type="submission" date="2019-08" db="EMBL/GenBank/DDBJ databases">
        <title>100 year-old enigma solved: identification of Planctomyces bekefii, the type genus and species of the phylum Planctomycetes.</title>
        <authorList>
            <person name="Svetlana D.N."/>
            <person name="Overmann J."/>
        </authorList>
    </citation>
    <scope>NUCLEOTIDE SEQUENCE [LARGE SCALE GENOMIC DNA]</scope>
    <source>
        <strain evidence="1">Phe10_nw2017</strain>
    </source>
</reference>
<dbReference type="AlphaFoldDB" id="A0A5C6MBN5"/>
<dbReference type="Proteomes" id="UP000321083">
    <property type="component" value="Unassembled WGS sequence"/>
</dbReference>
<evidence type="ECO:0000313" key="1">
    <source>
        <dbReference type="EMBL" id="TWW12140.1"/>
    </source>
</evidence>
<protein>
    <submittedName>
        <fullName evidence="1">Uncharacterized protein</fullName>
    </submittedName>
</protein>
<reference evidence="1 2" key="2">
    <citation type="submission" date="2019-08" db="EMBL/GenBank/DDBJ databases">
        <authorList>
            <person name="Henke P."/>
        </authorList>
    </citation>
    <scope>NUCLEOTIDE SEQUENCE [LARGE SCALE GENOMIC DNA]</scope>
    <source>
        <strain evidence="1">Phe10_nw2017</strain>
    </source>
</reference>
<name>A0A5C6MBN5_9PLAN</name>
<sequence length="255" mass="27900">MFEGQSPRIDTGVAFRASWLIAVCFQLLAKCEGAVFGFRQLGDIGWRISWWFRDDSASQPCSAFDRVGFSSVGESGEYSGLGEESTDVAFVRDRGEVESGFAEVRQSVVTGHGIICEDVIGLYQFGDGTILTDEIGDSFGGFQSQSAADGAIEVGEATFIDGEHIEAVKVEPLRGKFADESEEMRVIDQSVDFGVQVLAEGTVFGECSELLIGWRIPEEEGEFGCEFVFGEWFGFRATAVFDDEEECGRGENDEE</sequence>
<evidence type="ECO:0000313" key="2">
    <source>
        <dbReference type="Proteomes" id="UP000321083"/>
    </source>
</evidence>
<gene>
    <name evidence="1" type="ORF">E3A20_03680</name>
</gene>
<organism evidence="1 2">
    <name type="scientific">Planctomyces bekefii</name>
    <dbReference type="NCBI Taxonomy" id="1653850"/>
    <lineage>
        <taxon>Bacteria</taxon>
        <taxon>Pseudomonadati</taxon>
        <taxon>Planctomycetota</taxon>
        <taxon>Planctomycetia</taxon>
        <taxon>Planctomycetales</taxon>
        <taxon>Planctomycetaceae</taxon>
        <taxon>Planctomyces</taxon>
    </lineage>
</organism>